<feature type="region of interest" description="Disordered" evidence="24">
    <location>
        <begin position="397"/>
        <end position="505"/>
    </location>
</feature>
<dbReference type="EMBL" id="VXBZ01002372">
    <property type="protein sequence ID" value="NXP45713.1"/>
    <property type="molecule type" value="Genomic_DNA"/>
</dbReference>
<feature type="domain" description="Protein kinase" evidence="25">
    <location>
        <begin position="30"/>
        <end position="318"/>
    </location>
</feature>
<dbReference type="OrthoDB" id="2687620at2759"/>
<proteinExistence type="inferred from homology"/>
<dbReference type="InterPro" id="IPR008271">
    <property type="entry name" value="Ser/Thr_kinase_AS"/>
</dbReference>
<evidence type="ECO:0000256" key="2">
    <source>
        <dbReference type="ARBA" id="ARBA00004259"/>
    </source>
</evidence>
<dbReference type="GO" id="GO:0005524">
    <property type="term" value="F:ATP binding"/>
    <property type="evidence" value="ECO:0007669"/>
    <property type="project" value="UniProtKB-KW"/>
</dbReference>
<dbReference type="InterPro" id="IPR000719">
    <property type="entry name" value="Prot_kinase_dom"/>
</dbReference>
<keyword evidence="8" id="KW-0597">Phosphoprotein</keyword>
<feature type="compositionally biased region" description="Polar residues" evidence="24">
    <location>
        <begin position="481"/>
        <end position="505"/>
    </location>
</feature>
<evidence type="ECO:0000256" key="19">
    <source>
        <dbReference type="ARBA" id="ARBA00048659"/>
    </source>
</evidence>
<dbReference type="EC" id="2.7.11.1" evidence="5"/>
<keyword evidence="18" id="KW-0539">Nucleus</keyword>
<keyword evidence="14" id="KW-0067">ATP-binding</keyword>
<dbReference type="AlphaFoldDB" id="A0A7L2AF58"/>
<evidence type="ECO:0000256" key="10">
    <source>
        <dbReference type="ARBA" id="ARBA00022692"/>
    </source>
</evidence>
<evidence type="ECO:0000256" key="22">
    <source>
        <dbReference type="ARBA" id="ARBA00073146"/>
    </source>
</evidence>
<evidence type="ECO:0000256" key="16">
    <source>
        <dbReference type="ARBA" id="ARBA00023128"/>
    </source>
</evidence>
<evidence type="ECO:0000256" key="17">
    <source>
        <dbReference type="ARBA" id="ARBA00023136"/>
    </source>
</evidence>
<comment type="catalytic activity">
    <reaction evidence="19">
        <text>L-threonyl-[protein] + ATP = O-phospho-L-threonyl-[protein] + ADP + H(+)</text>
        <dbReference type="Rhea" id="RHEA:46608"/>
        <dbReference type="Rhea" id="RHEA-COMP:11060"/>
        <dbReference type="Rhea" id="RHEA-COMP:11605"/>
        <dbReference type="ChEBI" id="CHEBI:15378"/>
        <dbReference type="ChEBI" id="CHEBI:30013"/>
        <dbReference type="ChEBI" id="CHEBI:30616"/>
        <dbReference type="ChEBI" id="CHEBI:61977"/>
        <dbReference type="ChEBI" id="CHEBI:456216"/>
        <dbReference type="EC" id="2.7.11.1"/>
    </reaction>
    <physiologicalReaction direction="left-to-right" evidence="19">
        <dbReference type="Rhea" id="RHEA:46609"/>
    </physiologicalReaction>
</comment>
<reference evidence="26 27" key="1">
    <citation type="submission" date="2019-09" db="EMBL/GenBank/DDBJ databases">
        <title>Bird 10,000 Genomes (B10K) Project - Family phase.</title>
        <authorList>
            <person name="Zhang G."/>
        </authorList>
    </citation>
    <scope>NUCLEOTIDE SEQUENCE [LARGE SCALE GENOMIC DNA]</scope>
    <source>
        <strain evidence="26">B10K-DU-001-55</strain>
        <tissue evidence="26">Muscle</tissue>
    </source>
</reference>
<organism evidence="26 27">
    <name type="scientific">Heliornis fulica</name>
    <name type="common">sungrebe</name>
    <dbReference type="NCBI Taxonomy" id="54369"/>
    <lineage>
        <taxon>Eukaryota</taxon>
        <taxon>Metazoa</taxon>
        <taxon>Chordata</taxon>
        <taxon>Craniata</taxon>
        <taxon>Vertebrata</taxon>
        <taxon>Euteleostomi</taxon>
        <taxon>Archelosauria</taxon>
        <taxon>Archosauria</taxon>
        <taxon>Dinosauria</taxon>
        <taxon>Saurischia</taxon>
        <taxon>Theropoda</taxon>
        <taxon>Coelurosauria</taxon>
        <taxon>Aves</taxon>
        <taxon>Neognathae</taxon>
        <taxon>Neoaves</taxon>
        <taxon>Gruiformes</taxon>
        <taxon>Heliornithidae</taxon>
        <taxon>Heliornis</taxon>
    </lineage>
</organism>
<keyword evidence="10" id="KW-0812">Transmembrane</keyword>
<evidence type="ECO:0000313" key="27">
    <source>
        <dbReference type="Proteomes" id="UP000590868"/>
    </source>
</evidence>
<dbReference type="FunFam" id="1.10.510.10:FF:000532">
    <property type="entry name" value="VRK serine/threonine kinase 2"/>
    <property type="match status" value="1"/>
</dbReference>
<keyword evidence="16" id="KW-0496">Mitochondrion</keyword>
<evidence type="ECO:0000256" key="23">
    <source>
        <dbReference type="ARBA" id="ARBA00081231"/>
    </source>
</evidence>
<keyword evidence="9" id="KW-0808">Transferase</keyword>
<keyword evidence="6" id="KW-0963">Cytoplasm</keyword>
<dbReference type="GO" id="GO:0031966">
    <property type="term" value="C:mitochondrial membrane"/>
    <property type="evidence" value="ECO:0007669"/>
    <property type="project" value="UniProtKB-SubCell"/>
</dbReference>
<dbReference type="GO" id="GO:0005789">
    <property type="term" value="C:endoplasmic reticulum membrane"/>
    <property type="evidence" value="ECO:0007669"/>
    <property type="project" value="UniProtKB-SubCell"/>
</dbReference>
<keyword evidence="7" id="KW-0723">Serine/threonine-protein kinase</keyword>
<keyword evidence="11" id="KW-0547">Nucleotide-binding</keyword>
<evidence type="ECO:0000256" key="7">
    <source>
        <dbReference type="ARBA" id="ARBA00022527"/>
    </source>
</evidence>
<dbReference type="GO" id="GO:0004674">
    <property type="term" value="F:protein serine/threonine kinase activity"/>
    <property type="evidence" value="ECO:0007669"/>
    <property type="project" value="UniProtKB-KW"/>
</dbReference>
<keyword evidence="13" id="KW-0256">Endoplasmic reticulum</keyword>
<dbReference type="Gene3D" id="1.10.510.10">
    <property type="entry name" value="Transferase(Phosphotransferase) domain 1"/>
    <property type="match status" value="1"/>
</dbReference>
<dbReference type="SMART" id="SM00220">
    <property type="entry name" value="S_TKc"/>
    <property type="match status" value="1"/>
</dbReference>
<name>A0A7L2AF58_9GRUI</name>
<feature type="compositionally biased region" description="Basic and acidic residues" evidence="24">
    <location>
        <begin position="425"/>
        <end position="437"/>
    </location>
</feature>
<evidence type="ECO:0000256" key="15">
    <source>
        <dbReference type="ARBA" id="ARBA00022989"/>
    </source>
</evidence>
<evidence type="ECO:0000259" key="25">
    <source>
        <dbReference type="PROSITE" id="PS50011"/>
    </source>
</evidence>
<accession>A0A7L2AF58</accession>
<evidence type="ECO:0000256" key="8">
    <source>
        <dbReference type="ARBA" id="ARBA00022553"/>
    </source>
</evidence>
<dbReference type="InterPro" id="IPR050235">
    <property type="entry name" value="CK1_Ser-Thr_kinase"/>
</dbReference>
<sequence>MPPKGRGRGKLPVPLPRDMILKDIEEGRDWRLGSQIAQGGFGLIYLASPQTHVPVEDDAVHVIKVEYLENGPLFSELKFYQRAAKQERIRKWMNLKKLRCLGIPVFWGSGLAEYKGKSYRFMVLERLGQDLQRIFEDSGSRFKKETVLQLGARILDTLEFVHENEYVHGDIKAANLLLGYTNPQEVYLADYGLSYRYCPNGNHKQYQENPRNGHNGTIEFTSLDAHKGVAPSRRGDLEILGYCMLQWLCGKLPWEQNLKDPVAVQAAKTRLMDELPDSVMEWDSSGSSCSEIAKFLMCVYNLAYDEKPKYQELKKILLDGLESSGTRYDGPLEFSAASSTQNHRAAKVSEVRLPKPMPKAGRQKQEKVGGEEYTCQTKACARVTGKRLQAEEEPCKVNRLRHQTEPQQVPFVKPAPKPALQKQNKVKEEELNCHSRPDTQVTRWKSHTGEKPVKYKATVQGPDHPQKEDPARELPPLGPQTLFSESKQNHQLSTAAHPVSSQGTG</sequence>
<evidence type="ECO:0000256" key="21">
    <source>
        <dbReference type="ARBA" id="ARBA00061699"/>
    </source>
</evidence>
<dbReference type="GO" id="GO:0005635">
    <property type="term" value="C:nuclear envelope"/>
    <property type="evidence" value="ECO:0007669"/>
    <property type="project" value="UniProtKB-SubCell"/>
</dbReference>
<dbReference type="Proteomes" id="UP000590868">
    <property type="component" value="Unassembled WGS sequence"/>
</dbReference>
<evidence type="ECO:0000256" key="12">
    <source>
        <dbReference type="ARBA" id="ARBA00022777"/>
    </source>
</evidence>
<protein>
    <recommendedName>
        <fullName evidence="22">Serine/threonine-protein kinase VRK2</fullName>
        <ecNumber evidence="5">2.7.11.1</ecNumber>
    </recommendedName>
    <alternativeName>
        <fullName evidence="23">Vaccinia-related kinase 2</fullName>
    </alternativeName>
</protein>
<dbReference type="InterPro" id="IPR011009">
    <property type="entry name" value="Kinase-like_dom_sf"/>
</dbReference>
<comment type="subcellular location">
    <subcellularLocation>
        <location evidence="4">Cytoplasm</location>
    </subcellularLocation>
    <subcellularLocation>
        <location evidence="1">Endoplasmic reticulum membrane</location>
        <topology evidence="1">Single-pass type IV membrane protein</topology>
    </subcellularLocation>
    <subcellularLocation>
        <location evidence="3">Mitochondrion membrane</location>
        <topology evidence="3">Single-pass membrane protein</topology>
    </subcellularLocation>
    <subcellularLocation>
        <location evidence="2">Nucleus envelope</location>
    </subcellularLocation>
</comment>
<evidence type="ECO:0000256" key="13">
    <source>
        <dbReference type="ARBA" id="ARBA00022824"/>
    </source>
</evidence>
<evidence type="ECO:0000256" key="3">
    <source>
        <dbReference type="ARBA" id="ARBA00004304"/>
    </source>
</evidence>
<evidence type="ECO:0000313" key="26">
    <source>
        <dbReference type="EMBL" id="NXP45713.1"/>
    </source>
</evidence>
<evidence type="ECO:0000256" key="20">
    <source>
        <dbReference type="ARBA" id="ARBA00048977"/>
    </source>
</evidence>
<evidence type="ECO:0000256" key="14">
    <source>
        <dbReference type="ARBA" id="ARBA00022840"/>
    </source>
</evidence>
<dbReference type="PROSITE" id="PS00108">
    <property type="entry name" value="PROTEIN_KINASE_ST"/>
    <property type="match status" value="1"/>
</dbReference>
<evidence type="ECO:0000256" key="18">
    <source>
        <dbReference type="ARBA" id="ARBA00023242"/>
    </source>
</evidence>
<keyword evidence="15" id="KW-1133">Transmembrane helix</keyword>
<feature type="non-terminal residue" evidence="26">
    <location>
        <position position="1"/>
    </location>
</feature>
<dbReference type="Pfam" id="PF00069">
    <property type="entry name" value="Pkinase"/>
    <property type="match status" value="1"/>
</dbReference>
<feature type="non-terminal residue" evidence="26">
    <location>
        <position position="505"/>
    </location>
</feature>
<dbReference type="PANTHER" id="PTHR11909">
    <property type="entry name" value="CASEIN KINASE-RELATED"/>
    <property type="match status" value="1"/>
</dbReference>
<dbReference type="PROSITE" id="PS50011">
    <property type="entry name" value="PROTEIN_KINASE_DOM"/>
    <property type="match status" value="1"/>
</dbReference>
<evidence type="ECO:0000256" key="4">
    <source>
        <dbReference type="ARBA" id="ARBA00004496"/>
    </source>
</evidence>
<evidence type="ECO:0000256" key="6">
    <source>
        <dbReference type="ARBA" id="ARBA00022490"/>
    </source>
</evidence>
<comment type="similarity">
    <text evidence="21">Belongs to the protein kinase superfamily. CK1 Ser/Thr protein kinase family. VRK subfamily.</text>
</comment>
<evidence type="ECO:0000256" key="11">
    <source>
        <dbReference type="ARBA" id="ARBA00022741"/>
    </source>
</evidence>
<dbReference type="SUPFAM" id="SSF56112">
    <property type="entry name" value="Protein kinase-like (PK-like)"/>
    <property type="match status" value="1"/>
</dbReference>
<comment type="caution">
    <text evidence="26">The sequence shown here is derived from an EMBL/GenBank/DDBJ whole genome shotgun (WGS) entry which is preliminary data.</text>
</comment>
<evidence type="ECO:0000256" key="1">
    <source>
        <dbReference type="ARBA" id="ARBA00004163"/>
    </source>
</evidence>
<gene>
    <name evidence="26" type="primary">Vrk2</name>
    <name evidence="26" type="ORF">HELFUL_R02825</name>
</gene>
<comment type="catalytic activity">
    <reaction evidence="20">
        <text>L-seryl-[protein] + ATP = O-phospho-L-seryl-[protein] + ADP + H(+)</text>
        <dbReference type="Rhea" id="RHEA:17989"/>
        <dbReference type="Rhea" id="RHEA-COMP:9863"/>
        <dbReference type="Rhea" id="RHEA-COMP:11604"/>
        <dbReference type="ChEBI" id="CHEBI:15378"/>
        <dbReference type="ChEBI" id="CHEBI:29999"/>
        <dbReference type="ChEBI" id="CHEBI:30616"/>
        <dbReference type="ChEBI" id="CHEBI:83421"/>
        <dbReference type="ChEBI" id="CHEBI:456216"/>
        <dbReference type="EC" id="2.7.11.1"/>
    </reaction>
    <physiologicalReaction direction="left-to-right" evidence="20">
        <dbReference type="Rhea" id="RHEA:17990"/>
    </physiologicalReaction>
</comment>
<keyword evidence="12 26" id="KW-0418">Kinase</keyword>
<keyword evidence="17" id="KW-0472">Membrane</keyword>
<evidence type="ECO:0000256" key="9">
    <source>
        <dbReference type="ARBA" id="ARBA00022679"/>
    </source>
</evidence>
<keyword evidence="27" id="KW-1185">Reference proteome</keyword>
<evidence type="ECO:0000256" key="24">
    <source>
        <dbReference type="SAM" id="MobiDB-lite"/>
    </source>
</evidence>
<evidence type="ECO:0000256" key="5">
    <source>
        <dbReference type="ARBA" id="ARBA00012513"/>
    </source>
</evidence>